<name>A0A401Z0F2_9ACTN</name>
<evidence type="ECO:0000313" key="1">
    <source>
        <dbReference type="EMBL" id="GCE00327.1"/>
    </source>
</evidence>
<accession>A0A401Z0F2</accession>
<keyword evidence="2" id="KW-1185">Reference proteome</keyword>
<reference evidence="1 2" key="1">
    <citation type="submission" date="2018-12" db="EMBL/GenBank/DDBJ databases">
        <title>Draft genome sequence of Embleya hyalina NBRC 13850T.</title>
        <authorList>
            <person name="Komaki H."/>
            <person name="Hosoyama A."/>
            <person name="Kimura A."/>
            <person name="Ichikawa N."/>
            <person name="Tamura T."/>
        </authorList>
    </citation>
    <scope>NUCLEOTIDE SEQUENCE [LARGE SCALE GENOMIC DNA]</scope>
    <source>
        <strain evidence="1 2">NBRC 13850</strain>
    </source>
</reference>
<protein>
    <submittedName>
        <fullName evidence="1">Uncharacterized protein</fullName>
    </submittedName>
</protein>
<sequence length="77" mass="9025">MGVEWVTAPPDEEIHRVYEPVEIRNRDGSWALGRINARWYGDRGEDWCRLRIVGSDRPARWVPFDPDVFVELQIDGT</sequence>
<organism evidence="1 2">
    <name type="scientific">Embleya hyalina</name>
    <dbReference type="NCBI Taxonomy" id="516124"/>
    <lineage>
        <taxon>Bacteria</taxon>
        <taxon>Bacillati</taxon>
        <taxon>Actinomycetota</taxon>
        <taxon>Actinomycetes</taxon>
        <taxon>Kitasatosporales</taxon>
        <taxon>Streptomycetaceae</taxon>
        <taxon>Embleya</taxon>
    </lineage>
</organism>
<evidence type="ECO:0000313" key="2">
    <source>
        <dbReference type="Proteomes" id="UP000286931"/>
    </source>
</evidence>
<comment type="caution">
    <text evidence="1">The sequence shown here is derived from an EMBL/GenBank/DDBJ whole genome shotgun (WGS) entry which is preliminary data.</text>
</comment>
<proteinExistence type="predicted"/>
<gene>
    <name evidence="1" type="ORF">EHYA_08052</name>
</gene>
<dbReference type="EMBL" id="BIFH01000038">
    <property type="protein sequence ID" value="GCE00327.1"/>
    <property type="molecule type" value="Genomic_DNA"/>
</dbReference>
<dbReference type="AlphaFoldDB" id="A0A401Z0F2"/>
<dbReference type="Proteomes" id="UP000286931">
    <property type="component" value="Unassembled WGS sequence"/>
</dbReference>